<evidence type="ECO:0000256" key="5">
    <source>
        <dbReference type="ARBA" id="ARBA00022771"/>
    </source>
</evidence>
<feature type="region of interest" description="Disordered" evidence="11">
    <location>
        <begin position="83"/>
        <end position="104"/>
    </location>
</feature>
<keyword evidence="6" id="KW-0862">Zinc</keyword>
<feature type="region of interest" description="Disordered" evidence="11">
    <location>
        <begin position="403"/>
        <end position="489"/>
    </location>
</feature>
<evidence type="ECO:0000256" key="11">
    <source>
        <dbReference type="SAM" id="MobiDB-lite"/>
    </source>
</evidence>
<evidence type="ECO:0000256" key="9">
    <source>
        <dbReference type="ARBA" id="ARBA00023242"/>
    </source>
</evidence>
<dbReference type="Gene3D" id="3.30.40.10">
    <property type="entry name" value="Zinc/RING finger domain, C3HC4 (zinc finger)"/>
    <property type="match status" value="1"/>
</dbReference>
<keyword evidence="4" id="KW-0677">Repeat</keyword>
<reference evidence="15" key="1">
    <citation type="submission" date="2025-08" db="UniProtKB">
        <authorList>
            <consortium name="RefSeq"/>
        </authorList>
    </citation>
    <scope>IDENTIFICATION</scope>
    <source>
        <tissue evidence="15">Testes</tissue>
    </source>
</reference>
<gene>
    <name evidence="15" type="primary">Cer-d4</name>
</gene>
<proteinExistence type="inferred from homology"/>
<dbReference type="InterPro" id="IPR011011">
    <property type="entry name" value="Znf_FYVE_PHD"/>
</dbReference>
<dbReference type="CDD" id="cd15530">
    <property type="entry name" value="PHD2_d4"/>
    <property type="match status" value="1"/>
</dbReference>
<dbReference type="SUPFAM" id="SSF57667">
    <property type="entry name" value="beta-beta-alpha zinc fingers"/>
    <property type="match status" value="1"/>
</dbReference>
<protein>
    <submittedName>
        <fullName evidence="15">Cer-d4 protein isoform X1</fullName>
    </submittedName>
</protein>
<feature type="compositionally biased region" description="Low complexity" evidence="11">
    <location>
        <begin position="425"/>
        <end position="465"/>
    </location>
</feature>
<dbReference type="CDD" id="cd15619">
    <property type="entry name" value="PHD1_d4"/>
    <property type="match status" value="1"/>
</dbReference>
<keyword evidence="14" id="KW-1185">Reference proteome</keyword>
<dbReference type="SUPFAM" id="SSF57903">
    <property type="entry name" value="FYVE/PHD zinc finger"/>
    <property type="match status" value="2"/>
</dbReference>
<dbReference type="PANTHER" id="PTHR45888">
    <property type="entry name" value="HL01030P-RELATED"/>
    <property type="match status" value="1"/>
</dbReference>
<evidence type="ECO:0000256" key="10">
    <source>
        <dbReference type="PROSITE-ProRule" id="PRU00042"/>
    </source>
</evidence>
<dbReference type="InterPro" id="IPR019787">
    <property type="entry name" value="Znf_PHD-finger"/>
</dbReference>
<dbReference type="PROSITE" id="PS50157">
    <property type="entry name" value="ZINC_FINGER_C2H2_2"/>
    <property type="match status" value="1"/>
</dbReference>
<evidence type="ECO:0000259" key="13">
    <source>
        <dbReference type="PROSITE" id="PS50157"/>
    </source>
</evidence>
<evidence type="ECO:0000256" key="2">
    <source>
        <dbReference type="ARBA" id="ARBA00010539"/>
    </source>
</evidence>
<dbReference type="InterPro" id="IPR036236">
    <property type="entry name" value="Znf_C2H2_sf"/>
</dbReference>
<evidence type="ECO:0000256" key="6">
    <source>
        <dbReference type="ARBA" id="ARBA00022833"/>
    </source>
</evidence>
<sequence>MAVTRSSRYHHVPITDWDQYYKDTLDNASHYNTRLTIERKLRLPFLDSHTGVAQNNCYIWMQKRHRGPGEAYGQFYTYPSRRWRKKRGRPPPIPSSPQVKPEEETDAGMIQNSDLNLIGSVENALGVNSEEANSLIESILNTSEKDSKEDSLMKDLDTLSDIPDAGEIEDIDSMRSDDEDYEYTLKKKKSSKKTKTSRRKADADMPTLMAEDKEKPFACNLCGRRYKNRPGLTYHVTHSHGGIEVAFEEKSQPSPLEPAVQTGMTMIAQNLVPPPTTTSTPANSSGIAAPNNYCDFCLGDASENKKTGVSEELISCSDCGRSGHPSCLQFTTKMTSNVKKYRWQCIECKSCHLCGTSDNDDQLLFCDDCDRGYHMYCLNPPMSHPPEGSWICNLCEQDLIEEKKQQQQQQPQTQHLPPPPHLQQHHPQLMQQQHLPQHPQHGHHQQLQQQLQHQHHQQQQQQQHHQQQHHLQPHIQLPVLPPQLHPMRN</sequence>
<feature type="compositionally biased region" description="Pro residues" evidence="11">
    <location>
        <begin position="479"/>
        <end position="489"/>
    </location>
</feature>
<evidence type="ECO:0000313" key="14">
    <source>
        <dbReference type="Proteomes" id="UP000694865"/>
    </source>
</evidence>
<dbReference type="InterPro" id="IPR013083">
    <property type="entry name" value="Znf_RING/FYVE/PHD"/>
</dbReference>
<dbReference type="PROSITE" id="PS00028">
    <property type="entry name" value="ZINC_FINGER_C2H2_1"/>
    <property type="match status" value="1"/>
</dbReference>
<comment type="similarity">
    <text evidence="2">Belongs to the requiem/DPF family.</text>
</comment>
<dbReference type="Pfam" id="PF00628">
    <property type="entry name" value="PHD"/>
    <property type="match status" value="2"/>
</dbReference>
<organism evidence="14 15">
    <name type="scientific">Saccoglossus kowalevskii</name>
    <name type="common">Acorn worm</name>
    <dbReference type="NCBI Taxonomy" id="10224"/>
    <lineage>
        <taxon>Eukaryota</taxon>
        <taxon>Metazoa</taxon>
        <taxon>Hemichordata</taxon>
        <taxon>Enteropneusta</taxon>
        <taxon>Harrimaniidae</taxon>
        <taxon>Saccoglossus</taxon>
    </lineage>
</organism>
<dbReference type="RefSeq" id="XP_006825505.1">
    <property type="nucleotide sequence ID" value="XM_006825442.1"/>
</dbReference>
<feature type="compositionally biased region" description="Low complexity" evidence="11">
    <location>
        <begin position="406"/>
        <end position="415"/>
    </location>
</feature>
<feature type="domain" description="PHD-type" evidence="12">
    <location>
        <begin position="348"/>
        <end position="398"/>
    </location>
</feature>
<dbReference type="InterPro" id="IPR013087">
    <property type="entry name" value="Znf_C2H2_type"/>
</dbReference>
<dbReference type="Pfam" id="PF14051">
    <property type="entry name" value="DPF1-3_N"/>
    <property type="match status" value="1"/>
</dbReference>
<keyword evidence="3" id="KW-0479">Metal-binding</keyword>
<evidence type="ECO:0000313" key="15">
    <source>
        <dbReference type="RefSeq" id="XP_006825505.1"/>
    </source>
</evidence>
<evidence type="ECO:0000256" key="4">
    <source>
        <dbReference type="ARBA" id="ARBA00022737"/>
    </source>
</evidence>
<feature type="domain" description="C2H2-type" evidence="13">
    <location>
        <begin position="217"/>
        <end position="245"/>
    </location>
</feature>
<dbReference type="PROSITE" id="PS50016">
    <property type="entry name" value="ZF_PHD_2"/>
    <property type="match status" value="2"/>
</dbReference>
<feature type="domain" description="PHD-type" evidence="12">
    <location>
        <begin position="291"/>
        <end position="351"/>
    </location>
</feature>
<comment type="subcellular location">
    <subcellularLocation>
        <location evidence="1">Nucleus</location>
    </subcellularLocation>
</comment>
<keyword evidence="8" id="KW-0804">Transcription</keyword>
<evidence type="ECO:0000256" key="3">
    <source>
        <dbReference type="ARBA" id="ARBA00022723"/>
    </source>
</evidence>
<keyword evidence="7" id="KW-0805">Transcription regulation</keyword>
<evidence type="ECO:0000256" key="8">
    <source>
        <dbReference type="ARBA" id="ARBA00023163"/>
    </source>
</evidence>
<keyword evidence="5 10" id="KW-0863">Zinc-finger</keyword>
<dbReference type="InterPro" id="IPR025750">
    <property type="entry name" value="DPF1-3_N"/>
</dbReference>
<dbReference type="InterPro" id="IPR001965">
    <property type="entry name" value="Znf_PHD"/>
</dbReference>
<name>A0ABM0MZR4_SACKO</name>
<dbReference type="Gene3D" id="3.30.160.60">
    <property type="entry name" value="Classic Zinc Finger"/>
    <property type="match status" value="1"/>
</dbReference>
<evidence type="ECO:0000256" key="1">
    <source>
        <dbReference type="ARBA" id="ARBA00004123"/>
    </source>
</evidence>
<dbReference type="SMART" id="SM00249">
    <property type="entry name" value="PHD"/>
    <property type="match status" value="2"/>
</dbReference>
<dbReference type="GeneID" id="100313574"/>
<evidence type="ECO:0000259" key="12">
    <source>
        <dbReference type="PROSITE" id="PS50016"/>
    </source>
</evidence>
<dbReference type="PANTHER" id="PTHR45888:SF5">
    <property type="entry name" value="D4, ISOFORM A"/>
    <property type="match status" value="1"/>
</dbReference>
<evidence type="ECO:0000256" key="7">
    <source>
        <dbReference type="ARBA" id="ARBA00023015"/>
    </source>
</evidence>
<accession>A0ABM0MZR4</accession>
<keyword evidence="9" id="KW-0539">Nucleus</keyword>
<dbReference type="Proteomes" id="UP000694865">
    <property type="component" value="Unplaced"/>
</dbReference>